<feature type="compositionally biased region" description="Basic and acidic residues" evidence="1">
    <location>
        <begin position="1"/>
        <end position="24"/>
    </location>
</feature>
<evidence type="ECO:0000313" key="3">
    <source>
        <dbReference type="Proteomes" id="UP001201980"/>
    </source>
</evidence>
<dbReference type="EMBL" id="JAKWBI020000503">
    <property type="protein sequence ID" value="KAJ2894343.1"/>
    <property type="molecule type" value="Genomic_DNA"/>
</dbReference>
<dbReference type="Proteomes" id="UP001201980">
    <property type="component" value="Unassembled WGS sequence"/>
</dbReference>
<dbReference type="AlphaFoldDB" id="A0AAD5RHG4"/>
<evidence type="ECO:0000313" key="2">
    <source>
        <dbReference type="EMBL" id="KAJ2894343.1"/>
    </source>
</evidence>
<feature type="region of interest" description="Disordered" evidence="1">
    <location>
        <begin position="140"/>
        <end position="161"/>
    </location>
</feature>
<sequence length="310" mass="34797">MLTKRREGSRSWHNPKFDKDDRPRPQHPVSVYNLRNLRSWAGTANLTISFNERGYGQRGGSFRDFGLQPLQRSGNTTSAIPAFYNESGIAAHSPFSIDYAQKWLKTCVEHHGRRRETLSEGPSQRHTRLLQIDKPKLRRNSTVTSATSGANTDAGLWQQKNPSTNVGPLVVTLDGTGFPISREIIERAKSLPGHKLDMEQNRSAPVWMKDKVPQALSVMFDGDGIPNNQIHALLVIADPREDQFPHVAFMLLCPTHDVEGHSYRIGVLTASLEDLEIEGRDYTAVGKLKNEPWLEYESRDATGQSTFVVV</sequence>
<keyword evidence="3" id="KW-1185">Reference proteome</keyword>
<gene>
    <name evidence="2" type="ORF">MKZ38_007719</name>
</gene>
<organism evidence="2 3">
    <name type="scientific">Zalerion maritima</name>
    <dbReference type="NCBI Taxonomy" id="339359"/>
    <lineage>
        <taxon>Eukaryota</taxon>
        <taxon>Fungi</taxon>
        <taxon>Dikarya</taxon>
        <taxon>Ascomycota</taxon>
        <taxon>Pezizomycotina</taxon>
        <taxon>Sordariomycetes</taxon>
        <taxon>Lulworthiomycetidae</taxon>
        <taxon>Lulworthiales</taxon>
        <taxon>Lulworthiaceae</taxon>
        <taxon>Zalerion</taxon>
    </lineage>
</organism>
<proteinExistence type="predicted"/>
<reference evidence="2" key="1">
    <citation type="submission" date="2022-07" db="EMBL/GenBank/DDBJ databases">
        <title>Draft genome sequence of Zalerion maritima ATCC 34329, a (micro)plastics degrading marine fungus.</title>
        <authorList>
            <person name="Paco A."/>
            <person name="Goncalves M.F.M."/>
            <person name="Rocha-Santos T.A.P."/>
            <person name="Alves A."/>
        </authorList>
    </citation>
    <scope>NUCLEOTIDE SEQUENCE</scope>
    <source>
        <strain evidence="2">ATCC 34329</strain>
    </source>
</reference>
<evidence type="ECO:0000256" key="1">
    <source>
        <dbReference type="SAM" id="MobiDB-lite"/>
    </source>
</evidence>
<accession>A0AAD5RHG4</accession>
<comment type="caution">
    <text evidence="2">The sequence shown here is derived from an EMBL/GenBank/DDBJ whole genome shotgun (WGS) entry which is preliminary data.</text>
</comment>
<name>A0AAD5RHG4_9PEZI</name>
<protein>
    <submittedName>
        <fullName evidence="2">Uncharacterized protein</fullName>
    </submittedName>
</protein>
<feature type="compositionally biased region" description="Polar residues" evidence="1">
    <location>
        <begin position="140"/>
        <end position="151"/>
    </location>
</feature>
<feature type="region of interest" description="Disordered" evidence="1">
    <location>
        <begin position="1"/>
        <end position="28"/>
    </location>
</feature>